<organism evidence="1 2">
    <name type="scientific">Puccinia graminis f. sp. tritici</name>
    <dbReference type="NCBI Taxonomy" id="56615"/>
    <lineage>
        <taxon>Eukaryota</taxon>
        <taxon>Fungi</taxon>
        <taxon>Dikarya</taxon>
        <taxon>Basidiomycota</taxon>
        <taxon>Pucciniomycotina</taxon>
        <taxon>Pucciniomycetes</taxon>
        <taxon>Pucciniales</taxon>
        <taxon>Pucciniaceae</taxon>
        <taxon>Puccinia</taxon>
    </lineage>
</organism>
<evidence type="ECO:0000313" key="2">
    <source>
        <dbReference type="Proteomes" id="UP000324748"/>
    </source>
</evidence>
<sequence length="90" mass="9979">MSLLELLKPGQVFAIHTVSSIFLMPVLPHLESLCYPYCKLDFSHAGVATPRAFLAWTRGPKGCPLQPSTCPPQYSPCVVSGINWHLRMPQ</sequence>
<evidence type="ECO:0000313" key="1">
    <source>
        <dbReference type="EMBL" id="KAA1068984.1"/>
    </source>
</evidence>
<name>A0A5B0LZN2_PUCGR</name>
<reference evidence="1 2" key="1">
    <citation type="submission" date="2019-05" db="EMBL/GenBank/DDBJ databases">
        <title>Emergence of the Ug99 lineage of the wheat stem rust pathogen through somatic hybridization.</title>
        <authorList>
            <person name="Li F."/>
            <person name="Upadhyaya N.M."/>
            <person name="Sperschneider J."/>
            <person name="Matny O."/>
            <person name="Nguyen-Phuc H."/>
            <person name="Mago R."/>
            <person name="Raley C."/>
            <person name="Miller M.E."/>
            <person name="Silverstein K.A.T."/>
            <person name="Henningsen E."/>
            <person name="Hirsch C.D."/>
            <person name="Visser B."/>
            <person name="Pretorius Z.A."/>
            <person name="Steffenson B.J."/>
            <person name="Schwessinger B."/>
            <person name="Dodds P.N."/>
            <person name="Figueroa M."/>
        </authorList>
    </citation>
    <scope>NUCLEOTIDE SEQUENCE [LARGE SCALE GENOMIC DNA]</scope>
    <source>
        <strain evidence="1">21-0</strain>
    </source>
</reference>
<protein>
    <submittedName>
        <fullName evidence="1">Uncharacterized protein</fullName>
    </submittedName>
</protein>
<proteinExistence type="predicted"/>
<dbReference type="Proteomes" id="UP000324748">
    <property type="component" value="Unassembled WGS sequence"/>
</dbReference>
<dbReference type="AlphaFoldDB" id="A0A5B0LZN2"/>
<gene>
    <name evidence="1" type="ORF">PGT21_007883</name>
</gene>
<comment type="caution">
    <text evidence="1">The sequence shown here is derived from an EMBL/GenBank/DDBJ whole genome shotgun (WGS) entry which is preliminary data.</text>
</comment>
<accession>A0A5B0LZN2</accession>
<keyword evidence="2" id="KW-1185">Reference proteome</keyword>
<dbReference type="EMBL" id="VSWC01000183">
    <property type="protein sequence ID" value="KAA1068984.1"/>
    <property type="molecule type" value="Genomic_DNA"/>
</dbReference>